<dbReference type="Proteomes" id="UP000606974">
    <property type="component" value="Unassembled WGS sequence"/>
</dbReference>
<name>A0A8H7E5I8_9EURO</name>
<gene>
    <name evidence="2" type="ORF">GJ744_007001</name>
</gene>
<feature type="compositionally biased region" description="Acidic residues" evidence="1">
    <location>
        <begin position="66"/>
        <end position="88"/>
    </location>
</feature>
<dbReference type="EMBL" id="JAACFV010000033">
    <property type="protein sequence ID" value="KAF7510102.1"/>
    <property type="molecule type" value="Genomic_DNA"/>
</dbReference>
<proteinExistence type="predicted"/>
<protein>
    <submittedName>
        <fullName evidence="2">Uncharacterized protein</fullName>
    </submittedName>
</protein>
<evidence type="ECO:0000313" key="2">
    <source>
        <dbReference type="EMBL" id="KAF7510102.1"/>
    </source>
</evidence>
<sequence>MLCQPTGSKITLMDPPIESAGPNTGLPGFGGMSALWFNVPAGARLREFLYLDIAYLRHTSVSLKLEEDDDDNDDNDDNDDEDEDEDDPVPSQEAIEAVELSVNRTRP</sequence>
<accession>A0A8H7E5I8</accession>
<feature type="region of interest" description="Disordered" evidence="1">
    <location>
        <begin position="62"/>
        <end position="107"/>
    </location>
</feature>
<evidence type="ECO:0000256" key="1">
    <source>
        <dbReference type="SAM" id="MobiDB-lite"/>
    </source>
</evidence>
<comment type="caution">
    <text evidence="2">The sequence shown here is derived from an EMBL/GenBank/DDBJ whole genome shotgun (WGS) entry which is preliminary data.</text>
</comment>
<reference evidence="2" key="1">
    <citation type="submission" date="2020-02" db="EMBL/GenBank/DDBJ databases">
        <authorList>
            <person name="Palmer J.M."/>
        </authorList>
    </citation>
    <scope>NUCLEOTIDE SEQUENCE</scope>
    <source>
        <strain evidence="2">EPUS1.4</strain>
        <tissue evidence="2">Thallus</tissue>
    </source>
</reference>
<keyword evidence="3" id="KW-1185">Reference proteome</keyword>
<evidence type="ECO:0000313" key="3">
    <source>
        <dbReference type="Proteomes" id="UP000606974"/>
    </source>
</evidence>
<organism evidence="2 3">
    <name type="scientific">Endocarpon pusillum</name>
    <dbReference type="NCBI Taxonomy" id="364733"/>
    <lineage>
        <taxon>Eukaryota</taxon>
        <taxon>Fungi</taxon>
        <taxon>Dikarya</taxon>
        <taxon>Ascomycota</taxon>
        <taxon>Pezizomycotina</taxon>
        <taxon>Eurotiomycetes</taxon>
        <taxon>Chaetothyriomycetidae</taxon>
        <taxon>Verrucariales</taxon>
        <taxon>Verrucariaceae</taxon>
        <taxon>Endocarpon</taxon>
    </lineage>
</organism>
<dbReference type="AlphaFoldDB" id="A0A8H7E5I8"/>